<reference evidence="3" key="1">
    <citation type="journal article" date="2019" name="ISME J.">
        <title>Evolution in action: habitat transition from sediment to the pelagial leads to genome streamlining in Methylophilaceae.</title>
        <authorList>
            <person name="Salcher M."/>
            <person name="Schaefle D."/>
            <person name="Kaspar M."/>
            <person name="Neuenschwander S.M."/>
            <person name="Ghai R."/>
        </authorList>
    </citation>
    <scope>NUCLEOTIDE SEQUENCE [LARGE SCALE GENOMIC DNA]</scope>
    <source>
        <strain evidence="3">MMS-M-51</strain>
    </source>
</reference>
<dbReference type="RefSeq" id="WP_140003528.1">
    <property type="nucleotide sequence ID" value="NZ_CP040946.1"/>
</dbReference>
<dbReference type="PANTHER" id="PTHR48079:SF6">
    <property type="entry name" value="NAD(P)-BINDING DOMAIN-CONTAINING PROTEIN-RELATED"/>
    <property type="match status" value="1"/>
</dbReference>
<protein>
    <submittedName>
        <fullName evidence="2">NAD(P)-dependent oxidoreductase</fullName>
    </submittedName>
</protein>
<sequence>MKVLILGATGHVGSQLHTHLQQSNITSIAASRGRMRSNIEGHVILDSMNLADLTTQLKQVDAVVNCVAGSKDGIGQGAKILAEAALAAGKPTIVHLSTMSVYGASEGIITETSPFDPTYNWYAAAKCEAEQHMQAYAQAGGKVVVFRPGCIHGPGSVQWVERIANLLNSFRLGDLGSAGDGWSNLVHVDDVVKAIHFGLQLPLNAGDIQHYNLAAPDSPRWNQYFIDLAQAIGATPVKRIHPLQLKLDSKAFSPAIKISEKLLSKAGQRGLAKRLPEPLPPSLVRLFKQQIFLDAQKIAPQVPFMTYAQSFSSAVEWFKNEQR</sequence>
<dbReference type="Pfam" id="PF01370">
    <property type="entry name" value="Epimerase"/>
    <property type="match status" value="1"/>
</dbReference>
<feature type="domain" description="NAD-dependent epimerase/dehydratase" evidence="1">
    <location>
        <begin position="3"/>
        <end position="214"/>
    </location>
</feature>
<dbReference type="InterPro" id="IPR051783">
    <property type="entry name" value="NAD(P)-dependent_oxidoreduct"/>
</dbReference>
<dbReference type="InterPro" id="IPR001509">
    <property type="entry name" value="Epimerase_deHydtase"/>
</dbReference>
<dbReference type="AlphaFoldDB" id="A0A5B8CSZ3"/>
<dbReference type="GO" id="GO:0004029">
    <property type="term" value="F:aldehyde dehydrogenase (NAD+) activity"/>
    <property type="evidence" value="ECO:0007669"/>
    <property type="project" value="TreeGrafter"/>
</dbReference>
<accession>A0A5B8CSZ3</accession>
<gene>
    <name evidence="2" type="ORF">FIU01_06465</name>
</gene>
<dbReference type="EMBL" id="CP040946">
    <property type="protein sequence ID" value="QDC44196.1"/>
    <property type="molecule type" value="Genomic_DNA"/>
</dbReference>
<dbReference type="InterPro" id="IPR036291">
    <property type="entry name" value="NAD(P)-bd_dom_sf"/>
</dbReference>
<evidence type="ECO:0000313" key="3">
    <source>
        <dbReference type="Proteomes" id="UP000311008"/>
    </source>
</evidence>
<dbReference type="Proteomes" id="UP000311008">
    <property type="component" value="Chromosome"/>
</dbReference>
<organism evidence="2 3">
    <name type="scientific">Methylophilus medardicus</name>
    <dbReference type="NCBI Taxonomy" id="2588534"/>
    <lineage>
        <taxon>Bacteria</taxon>
        <taxon>Pseudomonadati</taxon>
        <taxon>Pseudomonadota</taxon>
        <taxon>Betaproteobacteria</taxon>
        <taxon>Nitrosomonadales</taxon>
        <taxon>Methylophilaceae</taxon>
        <taxon>Methylophilus</taxon>
    </lineage>
</organism>
<evidence type="ECO:0000313" key="2">
    <source>
        <dbReference type="EMBL" id="QDC44196.1"/>
    </source>
</evidence>
<name>A0A5B8CSZ3_9PROT</name>
<proteinExistence type="predicted"/>
<dbReference type="OrthoDB" id="5292533at2"/>
<dbReference type="CDD" id="cd08946">
    <property type="entry name" value="SDR_e"/>
    <property type="match status" value="1"/>
</dbReference>
<dbReference type="Gene3D" id="3.40.50.720">
    <property type="entry name" value="NAD(P)-binding Rossmann-like Domain"/>
    <property type="match status" value="1"/>
</dbReference>
<dbReference type="PANTHER" id="PTHR48079">
    <property type="entry name" value="PROTEIN YEEZ"/>
    <property type="match status" value="1"/>
</dbReference>
<dbReference type="GO" id="GO:0005737">
    <property type="term" value="C:cytoplasm"/>
    <property type="evidence" value="ECO:0007669"/>
    <property type="project" value="TreeGrafter"/>
</dbReference>
<evidence type="ECO:0000259" key="1">
    <source>
        <dbReference type="Pfam" id="PF01370"/>
    </source>
</evidence>
<dbReference type="SUPFAM" id="SSF51735">
    <property type="entry name" value="NAD(P)-binding Rossmann-fold domains"/>
    <property type="match status" value="1"/>
</dbReference>
<dbReference type="KEGG" id="mmec:FIU01_06465"/>
<keyword evidence="3" id="KW-1185">Reference proteome</keyword>